<dbReference type="InterPro" id="IPR005119">
    <property type="entry name" value="LysR_subst-bd"/>
</dbReference>
<organism evidence="6 7">
    <name type="scientific">Clostridium cibarium</name>
    <dbReference type="NCBI Taxonomy" id="2762247"/>
    <lineage>
        <taxon>Bacteria</taxon>
        <taxon>Bacillati</taxon>
        <taxon>Bacillota</taxon>
        <taxon>Clostridia</taxon>
        <taxon>Eubacteriales</taxon>
        <taxon>Clostridiaceae</taxon>
        <taxon>Clostridium</taxon>
    </lineage>
</organism>
<dbReference type="PROSITE" id="PS50931">
    <property type="entry name" value="HTH_LYSR"/>
    <property type="match status" value="1"/>
</dbReference>
<dbReference type="Pfam" id="PF03466">
    <property type="entry name" value="LysR_substrate"/>
    <property type="match status" value="1"/>
</dbReference>
<dbReference type="InterPro" id="IPR036390">
    <property type="entry name" value="WH_DNA-bd_sf"/>
</dbReference>
<dbReference type="Proteomes" id="UP000627781">
    <property type="component" value="Unassembled WGS sequence"/>
</dbReference>
<gene>
    <name evidence="6" type="ORF">H9661_09600</name>
</gene>
<proteinExistence type="inferred from homology"/>
<dbReference type="SUPFAM" id="SSF53850">
    <property type="entry name" value="Periplasmic binding protein-like II"/>
    <property type="match status" value="1"/>
</dbReference>
<comment type="similarity">
    <text evidence="1">Belongs to the LysR transcriptional regulatory family.</text>
</comment>
<keyword evidence="7" id="KW-1185">Reference proteome</keyword>
<keyword evidence="2" id="KW-0805">Transcription regulation</keyword>
<dbReference type="PANTHER" id="PTHR30346">
    <property type="entry name" value="TRANSCRIPTIONAL DUAL REGULATOR HCAR-RELATED"/>
    <property type="match status" value="1"/>
</dbReference>
<dbReference type="Gene3D" id="1.10.10.10">
    <property type="entry name" value="Winged helix-like DNA-binding domain superfamily/Winged helix DNA-binding domain"/>
    <property type="match status" value="1"/>
</dbReference>
<dbReference type="SUPFAM" id="SSF46785">
    <property type="entry name" value="Winged helix' DNA-binding domain"/>
    <property type="match status" value="1"/>
</dbReference>
<evidence type="ECO:0000256" key="4">
    <source>
        <dbReference type="ARBA" id="ARBA00023163"/>
    </source>
</evidence>
<name>A0ABR8PTX7_9CLOT</name>
<evidence type="ECO:0000256" key="3">
    <source>
        <dbReference type="ARBA" id="ARBA00023125"/>
    </source>
</evidence>
<protein>
    <submittedName>
        <fullName evidence="6">LysR family transcriptional regulator</fullName>
    </submittedName>
</protein>
<dbReference type="PRINTS" id="PR00039">
    <property type="entry name" value="HTHLYSR"/>
</dbReference>
<evidence type="ECO:0000256" key="1">
    <source>
        <dbReference type="ARBA" id="ARBA00009437"/>
    </source>
</evidence>
<keyword evidence="4" id="KW-0804">Transcription</keyword>
<dbReference type="Pfam" id="PF00126">
    <property type="entry name" value="HTH_1"/>
    <property type="match status" value="1"/>
</dbReference>
<evidence type="ECO:0000313" key="7">
    <source>
        <dbReference type="Proteomes" id="UP000627781"/>
    </source>
</evidence>
<dbReference type="CDD" id="cd08414">
    <property type="entry name" value="PBP2_LTTR_aromatics_like"/>
    <property type="match status" value="1"/>
</dbReference>
<evidence type="ECO:0000256" key="2">
    <source>
        <dbReference type="ARBA" id="ARBA00023015"/>
    </source>
</evidence>
<dbReference type="EMBL" id="JACSRA010000013">
    <property type="protein sequence ID" value="MBD7911609.1"/>
    <property type="molecule type" value="Genomic_DNA"/>
</dbReference>
<dbReference type="PANTHER" id="PTHR30346:SF0">
    <property type="entry name" value="HCA OPERON TRANSCRIPTIONAL ACTIVATOR HCAR"/>
    <property type="match status" value="1"/>
</dbReference>
<keyword evidence="3" id="KW-0238">DNA-binding</keyword>
<dbReference type="RefSeq" id="WP_191768484.1">
    <property type="nucleotide sequence ID" value="NZ_JACSRA010000013.1"/>
</dbReference>
<comment type="caution">
    <text evidence="6">The sequence shown here is derived from an EMBL/GenBank/DDBJ whole genome shotgun (WGS) entry which is preliminary data.</text>
</comment>
<reference evidence="6 7" key="1">
    <citation type="submission" date="2020-08" db="EMBL/GenBank/DDBJ databases">
        <title>A Genomic Blueprint of the Chicken Gut Microbiome.</title>
        <authorList>
            <person name="Gilroy R."/>
            <person name="Ravi A."/>
            <person name="Getino M."/>
            <person name="Pursley I."/>
            <person name="Horton D.L."/>
            <person name="Alikhan N.-F."/>
            <person name="Baker D."/>
            <person name="Gharbi K."/>
            <person name="Hall N."/>
            <person name="Watson M."/>
            <person name="Adriaenssens E.M."/>
            <person name="Foster-Nyarko E."/>
            <person name="Jarju S."/>
            <person name="Secka A."/>
            <person name="Antonio M."/>
            <person name="Oren A."/>
            <person name="Chaudhuri R."/>
            <person name="La Ragione R.M."/>
            <person name="Hildebrand F."/>
            <person name="Pallen M.J."/>
        </authorList>
    </citation>
    <scope>NUCLEOTIDE SEQUENCE [LARGE SCALE GENOMIC DNA]</scope>
    <source>
        <strain evidence="6 7">Sa3CVN1</strain>
    </source>
</reference>
<dbReference type="InterPro" id="IPR036388">
    <property type="entry name" value="WH-like_DNA-bd_sf"/>
</dbReference>
<accession>A0ABR8PTX7</accession>
<evidence type="ECO:0000259" key="5">
    <source>
        <dbReference type="PROSITE" id="PS50931"/>
    </source>
</evidence>
<dbReference type="Gene3D" id="3.40.190.10">
    <property type="entry name" value="Periplasmic binding protein-like II"/>
    <property type="match status" value="2"/>
</dbReference>
<evidence type="ECO:0000313" key="6">
    <source>
        <dbReference type="EMBL" id="MBD7911609.1"/>
    </source>
</evidence>
<dbReference type="InterPro" id="IPR000847">
    <property type="entry name" value="LysR_HTH_N"/>
</dbReference>
<feature type="domain" description="HTH lysR-type" evidence="5">
    <location>
        <begin position="1"/>
        <end position="58"/>
    </location>
</feature>
<sequence>MNIRQLEYFLAVAENLNFTRAAEKYYISQTAVTQQIQSLEKELNVKLFNRTNRHVELTSAGRIFVKEAESLIKHTKEALERTQIASTGYSGALSLGFVKGYEQTSFSRLIQSFHTFFPNISLFLVRDNTAKLYTDLINRQRYDIIFAVKFHIEKYNNVNYKVIEKHPLIVVLYPDHHLANKRSIKRSDLKHELFIANEMRNNRHNGASSIINDSINVGFMPNIAKQSRDVETILLMVSAGMGIAVLPDYAIKAYTNFMNLVYIPIDVEEEYIETVAVWNKDNSNPSLTKFLEILNI</sequence>